<dbReference type="PANTHER" id="PTHR46116">
    <property type="entry name" value="(E3-INDEPENDENT) E2 UBIQUITIN-CONJUGATING ENZYME"/>
    <property type="match status" value="1"/>
</dbReference>
<dbReference type="InterPro" id="IPR016135">
    <property type="entry name" value="UBQ-conjugating_enzyme/RWD"/>
</dbReference>
<keyword evidence="7" id="KW-0067">ATP-binding</keyword>
<evidence type="ECO:0000256" key="8">
    <source>
        <dbReference type="ARBA" id="ARBA00039894"/>
    </source>
</evidence>
<evidence type="ECO:0000256" key="6">
    <source>
        <dbReference type="ARBA" id="ARBA00022786"/>
    </source>
</evidence>
<keyword evidence="2" id="KW-0963">Cytoplasm</keyword>
<dbReference type="PANTHER" id="PTHR46116:SF26">
    <property type="entry name" value="UBIQUITIN-CONJUGATING ENZYME E2 Z"/>
    <property type="match status" value="1"/>
</dbReference>
<evidence type="ECO:0000256" key="5">
    <source>
        <dbReference type="ARBA" id="ARBA00022741"/>
    </source>
</evidence>
<dbReference type="GO" id="GO:0004869">
    <property type="term" value="F:cysteine-type endopeptidase inhibitor activity"/>
    <property type="evidence" value="ECO:0007669"/>
    <property type="project" value="TreeGrafter"/>
</dbReference>
<reference evidence="13" key="1">
    <citation type="journal article" date="2020" name="Nature">
        <title>Giant virus diversity and host interactions through global metagenomics.</title>
        <authorList>
            <person name="Schulz F."/>
            <person name="Roux S."/>
            <person name="Paez-Espino D."/>
            <person name="Jungbluth S."/>
            <person name="Walsh D.A."/>
            <person name="Denef V.J."/>
            <person name="McMahon K.D."/>
            <person name="Konstantinidis K.T."/>
            <person name="Eloe-Fadrosh E.A."/>
            <person name="Kyrpides N.C."/>
            <person name="Woyke T."/>
        </authorList>
    </citation>
    <scope>NUCLEOTIDE SEQUENCE</scope>
    <source>
        <strain evidence="13">GVMAG-M-3300009422-16</strain>
    </source>
</reference>
<proteinExistence type="predicted"/>
<comment type="subcellular location">
    <subcellularLocation>
        <location evidence="1">Cytoplasm</location>
    </subcellularLocation>
</comment>
<dbReference type="SUPFAM" id="SSF54495">
    <property type="entry name" value="UBC-like"/>
    <property type="match status" value="1"/>
</dbReference>
<dbReference type="GO" id="GO:0005737">
    <property type="term" value="C:cytoplasm"/>
    <property type="evidence" value="ECO:0007669"/>
    <property type="project" value="UniProtKB-SubCell"/>
</dbReference>
<evidence type="ECO:0000313" key="13">
    <source>
        <dbReference type="EMBL" id="QHS86683.1"/>
    </source>
</evidence>
<keyword evidence="5" id="KW-0547">Nucleotide-binding</keyword>
<dbReference type="Gene3D" id="3.10.110.10">
    <property type="entry name" value="Ubiquitin Conjugating Enzyme"/>
    <property type="match status" value="1"/>
</dbReference>
<dbReference type="GO" id="GO:0005524">
    <property type="term" value="F:ATP binding"/>
    <property type="evidence" value="ECO:0007669"/>
    <property type="project" value="UniProtKB-KW"/>
</dbReference>
<sequence length="301" mass="34547">MKATFNDNANVRAKSRILYDAKNIEKNSDNLNNHEGLYFKFNTDGNVFSTKYNMLIIGPDDSPYAGGFYLFASQFPDQYPYRPMKMTSLTQGGGIRKHPNLYRCGKCCFSFLGTWTGPPWTACQNPTTVGISMRSVFTNNPINNEPGWEKKCDARTKLYETLIRYFNIRYAVIEVVKNVSTSNKYSLFKDAIIKVFKQNYLTYKNEITKFQHLDGKETRSPVYNFTVNINCDSLHKELDYLYNTLTNGGDTPINIVSKSKRKAPEKPASIYETGTIMKGLDSRSWKVKEYANGSKRWVLDK</sequence>
<evidence type="ECO:0000256" key="11">
    <source>
        <dbReference type="ARBA" id="ARBA00042401"/>
    </source>
</evidence>
<evidence type="ECO:0000256" key="2">
    <source>
        <dbReference type="ARBA" id="ARBA00022490"/>
    </source>
</evidence>
<evidence type="ECO:0000256" key="7">
    <source>
        <dbReference type="ARBA" id="ARBA00022840"/>
    </source>
</evidence>
<protein>
    <recommendedName>
        <fullName evidence="8">Ubiquitin-conjugating enzyme E2 Z</fullName>
    </recommendedName>
    <alternativeName>
        <fullName evidence="9">E2 ubiquitin-conjugating enzyme Z</fullName>
    </alternativeName>
    <alternativeName>
        <fullName evidence="11">Ubiquitin carrier protein Z</fullName>
    </alternativeName>
    <alternativeName>
        <fullName evidence="10">Ubiquitin-protein ligase Z</fullName>
    </alternativeName>
</protein>
<evidence type="ECO:0000256" key="3">
    <source>
        <dbReference type="ARBA" id="ARBA00022679"/>
    </source>
</evidence>
<evidence type="ECO:0000256" key="9">
    <source>
        <dbReference type="ARBA" id="ARBA00041798"/>
    </source>
</evidence>
<keyword evidence="3" id="KW-0808">Transferase</keyword>
<keyword evidence="6" id="KW-0833">Ubl conjugation pathway</keyword>
<evidence type="ECO:0000259" key="12">
    <source>
        <dbReference type="PROSITE" id="PS50127"/>
    </source>
</evidence>
<evidence type="ECO:0000256" key="4">
    <source>
        <dbReference type="ARBA" id="ARBA00022703"/>
    </source>
</evidence>
<dbReference type="EMBL" id="MN739060">
    <property type="protein sequence ID" value="QHS86683.1"/>
    <property type="molecule type" value="Genomic_DNA"/>
</dbReference>
<feature type="domain" description="UBC core" evidence="12">
    <location>
        <begin position="12"/>
        <end position="181"/>
    </location>
</feature>
<accession>A0A6C0B5C7</accession>
<dbReference type="GO" id="GO:0006915">
    <property type="term" value="P:apoptotic process"/>
    <property type="evidence" value="ECO:0007669"/>
    <property type="project" value="UniProtKB-KW"/>
</dbReference>
<dbReference type="GO" id="GO:0005634">
    <property type="term" value="C:nucleus"/>
    <property type="evidence" value="ECO:0007669"/>
    <property type="project" value="TreeGrafter"/>
</dbReference>
<evidence type="ECO:0000256" key="10">
    <source>
        <dbReference type="ARBA" id="ARBA00042316"/>
    </source>
</evidence>
<evidence type="ECO:0000256" key="1">
    <source>
        <dbReference type="ARBA" id="ARBA00004496"/>
    </source>
</evidence>
<dbReference type="SMART" id="SM00212">
    <property type="entry name" value="UBCc"/>
    <property type="match status" value="1"/>
</dbReference>
<dbReference type="InterPro" id="IPR000608">
    <property type="entry name" value="UBC"/>
</dbReference>
<dbReference type="GO" id="GO:0043066">
    <property type="term" value="P:negative regulation of apoptotic process"/>
    <property type="evidence" value="ECO:0007669"/>
    <property type="project" value="TreeGrafter"/>
</dbReference>
<dbReference type="PROSITE" id="PS50127">
    <property type="entry name" value="UBC_2"/>
    <property type="match status" value="1"/>
</dbReference>
<organism evidence="13">
    <name type="scientific">viral metagenome</name>
    <dbReference type="NCBI Taxonomy" id="1070528"/>
    <lineage>
        <taxon>unclassified sequences</taxon>
        <taxon>metagenomes</taxon>
        <taxon>organismal metagenomes</taxon>
    </lineage>
</organism>
<dbReference type="AlphaFoldDB" id="A0A6C0B5C7"/>
<name>A0A6C0B5C7_9ZZZZ</name>
<dbReference type="Pfam" id="PF00179">
    <property type="entry name" value="UQ_con"/>
    <property type="match status" value="1"/>
</dbReference>
<dbReference type="GO" id="GO:0016740">
    <property type="term" value="F:transferase activity"/>
    <property type="evidence" value="ECO:0007669"/>
    <property type="project" value="UniProtKB-KW"/>
</dbReference>
<keyword evidence="4" id="KW-0053">Apoptosis</keyword>